<accession>A0AAC9HP50</accession>
<keyword evidence="12" id="KW-0449">Lipoprotein</keyword>
<evidence type="ECO:0000256" key="6">
    <source>
        <dbReference type="ARBA" id="ARBA00022801"/>
    </source>
</evidence>
<keyword evidence="4 9" id="KW-0812">Transmembrane</keyword>
<keyword evidence="7 9" id="KW-1133">Transmembrane helix</keyword>
<dbReference type="Proteomes" id="UP000095210">
    <property type="component" value="Chromosome"/>
</dbReference>
<proteinExistence type="inferred from homology"/>
<gene>
    <name evidence="9" type="primary">lspA</name>
    <name evidence="12" type="ORF">TL08_09840</name>
</gene>
<comment type="catalytic activity">
    <reaction evidence="9">
        <text>Release of signal peptides from bacterial membrane prolipoproteins. Hydrolyzes -Xaa-Yaa-Zaa-|-(S,diacylglyceryl)Cys-, in which Xaa is hydrophobic (preferably Leu), and Yaa (Ala or Ser) and Zaa (Gly or Ala) have small, neutral side chains.</text>
        <dbReference type="EC" id="3.4.23.36"/>
    </reaction>
</comment>
<evidence type="ECO:0000256" key="10">
    <source>
        <dbReference type="RuleBase" id="RU004181"/>
    </source>
</evidence>
<evidence type="ECO:0000313" key="13">
    <source>
        <dbReference type="Proteomes" id="UP000095210"/>
    </source>
</evidence>
<evidence type="ECO:0000256" key="11">
    <source>
        <dbReference type="SAM" id="MobiDB-lite"/>
    </source>
</evidence>
<dbReference type="Pfam" id="PF01252">
    <property type="entry name" value="Peptidase_A8"/>
    <property type="match status" value="1"/>
</dbReference>
<dbReference type="PANTHER" id="PTHR33695">
    <property type="entry name" value="LIPOPROTEIN SIGNAL PEPTIDASE"/>
    <property type="match status" value="1"/>
</dbReference>
<dbReference type="NCBIfam" id="TIGR00077">
    <property type="entry name" value="lspA"/>
    <property type="match status" value="1"/>
</dbReference>
<dbReference type="InterPro" id="IPR001872">
    <property type="entry name" value="Peptidase_A8"/>
</dbReference>
<evidence type="ECO:0000256" key="3">
    <source>
        <dbReference type="ARBA" id="ARBA00022670"/>
    </source>
</evidence>
<organism evidence="12 13">
    <name type="scientific">Actinoalloteichus hymeniacidonis</name>
    <dbReference type="NCBI Taxonomy" id="340345"/>
    <lineage>
        <taxon>Bacteria</taxon>
        <taxon>Bacillati</taxon>
        <taxon>Actinomycetota</taxon>
        <taxon>Actinomycetes</taxon>
        <taxon>Pseudonocardiales</taxon>
        <taxon>Pseudonocardiaceae</taxon>
        <taxon>Actinoalloteichus</taxon>
    </lineage>
</organism>
<evidence type="ECO:0000256" key="1">
    <source>
        <dbReference type="ARBA" id="ARBA00006139"/>
    </source>
</evidence>
<dbReference type="PANTHER" id="PTHR33695:SF1">
    <property type="entry name" value="LIPOPROTEIN SIGNAL PEPTIDASE"/>
    <property type="match status" value="1"/>
</dbReference>
<keyword evidence="5 9" id="KW-0064">Aspartyl protease</keyword>
<evidence type="ECO:0000256" key="5">
    <source>
        <dbReference type="ARBA" id="ARBA00022750"/>
    </source>
</evidence>
<evidence type="ECO:0000256" key="9">
    <source>
        <dbReference type="HAMAP-Rule" id="MF_00161"/>
    </source>
</evidence>
<comment type="pathway">
    <text evidence="9">Protein modification; lipoprotein biosynthesis (signal peptide cleavage).</text>
</comment>
<comment type="subcellular location">
    <subcellularLocation>
        <location evidence="9">Cell membrane</location>
        <topology evidence="9">Multi-pass membrane protein</topology>
    </subcellularLocation>
</comment>
<feature type="transmembrane region" description="Helical" evidence="9">
    <location>
        <begin position="116"/>
        <end position="134"/>
    </location>
</feature>
<evidence type="ECO:0000256" key="2">
    <source>
        <dbReference type="ARBA" id="ARBA00022475"/>
    </source>
</evidence>
<evidence type="ECO:0000313" key="12">
    <source>
        <dbReference type="EMBL" id="AOS62783.1"/>
    </source>
</evidence>
<dbReference type="AlphaFoldDB" id="A0AAC9HP50"/>
<feature type="active site" evidence="9">
    <location>
        <position position="154"/>
    </location>
</feature>
<dbReference type="GO" id="GO:0005886">
    <property type="term" value="C:plasma membrane"/>
    <property type="evidence" value="ECO:0007669"/>
    <property type="project" value="UniProtKB-SubCell"/>
</dbReference>
<comment type="similarity">
    <text evidence="1 9 10">Belongs to the peptidase A8 family.</text>
</comment>
<evidence type="ECO:0000256" key="8">
    <source>
        <dbReference type="ARBA" id="ARBA00023136"/>
    </source>
</evidence>
<feature type="transmembrane region" description="Helical" evidence="9">
    <location>
        <begin position="146"/>
        <end position="166"/>
    </location>
</feature>
<feature type="active site" evidence="9">
    <location>
        <position position="140"/>
    </location>
</feature>
<protein>
    <recommendedName>
        <fullName evidence="9">Lipoprotein signal peptidase</fullName>
        <ecNumber evidence="9">3.4.23.36</ecNumber>
    </recommendedName>
    <alternativeName>
        <fullName evidence="9">Prolipoprotein signal peptidase</fullName>
    </alternativeName>
    <alternativeName>
        <fullName evidence="9">Signal peptidase II</fullName>
        <shortName evidence="9">SPase II</shortName>
    </alternativeName>
</protein>
<evidence type="ECO:0000256" key="4">
    <source>
        <dbReference type="ARBA" id="ARBA00022692"/>
    </source>
</evidence>
<dbReference type="EMBL" id="CP014859">
    <property type="protein sequence ID" value="AOS62783.1"/>
    <property type="molecule type" value="Genomic_DNA"/>
</dbReference>
<keyword evidence="2 9" id="KW-1003">Cell membrane</keyword>
<dbReference type="KEGG" id="ahm:TL08_09840"/>
<keyword evidence="6 9" id="KW-0378">Hydrolase</keyword>
<dbReference type="PRINTS" id="PR00781">
    <property type="entry name" value="LIPOSIGPTASE"/>
</dbReference>
<comment type="function">
    <text evidence="9">This protein specifically catalyzes the removal of signal peptides from prolipoproteins.</text>
</comment>
<feature type="transmembrane region" description="Helical" evidence="9">
    <location>
        <begin position="32"/>
        <end position="52"/>
    </location>
</feature>
<reference evidence="13" key="1">
    <citation type="submission" date="2016-03" db="EMBL/GenBank/DDBJ databases">
        <title>Complete genome sequence of the type strain Actinoalloteichus hymeniacidonis DSM 45092.</title>
        <authorList>
            <person name="Schaffert L."/>
            <person name="Albersmeier A."/>
            <person name="Winkler A."/>
            <person name="Kalinowski J."/>
            <person name="Zotchev S."/>
            <person name="Ruckert C."/>
        </authorList>
    </citation>
    <scope>NUCLEOTIDE SEQUENCE [LARGE SCALE GENOMIC DNA]</scope>
    <source>
        <strain evidence="13">HPA177(T) (DSM 45092(T))</strain>
    </source>
</reference>
<sequence>MVTAESDVEPPAAGPAERTPTESTPRATRIRATLLAVAVVLAAVDLIVKHLVEQAHPAGPDFGFLSVRLSYNPGIAFSLGDTLPAWVVIALTSAVTLGITLYALHTAPEVPTAARAGMSMILAGAAGNLIDRIADGAVTDYLYTGWFPTFNLADSLLTCGVVLLIASTLRAESRAD</sequence>
<dbReference type="EC" id="3.4.23.36" evidence="9"/>
<feature type="transmembrane region" description="Helical" evidence="9">
    <location>
        <begin position="83"/>
        <end position="104"/>
    </location>
</feature>
<dbReference type="HAMAP" id="MF_00161">
    <property type="entry name" value="LspA"/>
    <property type="match status" value="1"/>
</dbReference>
<keyword evidence="13" id="KW-1185">Reference proteome</keyword>
<keyword evidence="8 9" id="KW-0472">Membrane</keyword>
<keyword evidence="3 9" id="KW-0645">Protease</keyword>
<dbReference type="GO" id="GO:0004190">
    <property type="term" value="F:aspartic-type endopeptidase activity"/>
    <property type="evidence" value="ECO:0007669"/>
    <property type="project" value="UniProtKB-UniRule"/>
</dbReference>
<dbReference type="GO" id="GO:0006508">
    <property type="term" value="P:proteolysis"/>
    <property type="evidence" value="ECO:0007669"/>
    <property type="project" value="UniProtKB-KW"/>
</dbReference>
<evidence type="ECO:0000256" key="7">
    <source>
        <dbReference type="ARBA" id="ARBA00022989"/>
    </source>
</evidence>
<feature type="region of interest" description="Disordered" evidence="11">
    <location>
        <begin position="1"/>
        <end position="25"/>
    </location>
</feature>
<name>A0AAC9HP50_9PSEU</name>